<gene>
    <name evidence="7" type="ORF">FHX40_1042</name>
</gene>
<dbReference type="InterPro" id="IPR013525">
    <property type="entry name" value="ABC2_TM"/>
</dbReference>
<feature type="transmembrane region" description="Helical" evidence="5">
    <location>
        <begin position="169"/>
        <end position="189"/>
    </location>
</feature>
<protein>
    <submittedName>
        <fullName evidence="7">ABC-2 type transport system permease protein</fullName>
    </submittedName>
</protein>
<dbReference type="GO" id="GO:0140359">
    <property type="term" value="F:ABC-type transporter activity"/>
    <property type="evidence" value="ECO:0007669"/>
    <property type="project" value="InterPro"/>
</dbReference>
<feature type="domain" description="ABC transmembrane type-2" evidence="6">
    <location>
        <begin position="25"/>
        <end position="259"/>
    </location>
</feature>
<dbReference type="InterPro" id="IPR047817">
    <property type="entry name" value="ABC2_TM_bact-type"/>
</dbReference>
<dbReference type="AlphaFoldDB" id="A0A543IUX7"/>
<dbReference type="EMBL" id="VFPQ01000001">
    <property type="protein sequence ID" value="TQM74372.1"/>
    <property type="molecule type" value="Genomic_DNA"/>
</dbReference>
<dbReference type="Proteomes" id="UP000319213">
    <property type="component" value="Unassembled WGS sequence"/>
</dbReference>
<dbReference type="RefSeq" id="WP_142258553.1">
    <property type="nucleotide sequence ID" value="NZ_BMPV01000006.1"/>
</dbReference>
<evidence type="ECO:0000256" key="2">
    <source>
        <dbReference type="ARBA" id="ARBA00022692"/>
    </source>
</evidence>
<evidence type="ECO:0000259" key="6">
    <source>
        <dbReference type="PROSITE" id="PS51012"/>
    </source>
</evidence>
<feature type="transmembrane region" description="Helical" evidence="5">
    <location>
        <begin position="65"/>
        <end position="84"/>
    </location>
</feature>
<dbReference type="InterPro" id="IPR052902">
    <property type="entry name" value="ABC-2_transporter"/>
</dbReference>
<evidence type="ECO:0000313" key="7">
    <source>
        <dbReference type="EMBL" id="TQM74372.1"/>
    </source>
</evidence>
<accession>A0A543IUX7</accession>
<evidence type="ECO:0000256" key="3">
    <source>
        <dbReference type="ARBA" id="ARBA00022989"/>
    </source>
</evidence>
<keyword evidence="4 5" id="KW-0472">Membrane</keyword>
<dbReference type="PROSITE" id="PS51012">
    <property type="entry name" value="ABC_TM2"/>
    <property type="match status" value="1"/>
</dbReference>
<keyword evidence="2 5" id="KW-0812">Transmembrane</keyword>
<name>A0A543IUX7_9ACTN</name>
<dbReference type="PANTHER" id="PTHR43027:SF1">
    <property type="entry name" value="DOXORUBICIN RESISTANCE ABC TRANSPORTER PERMEASE PROTEIN DRRC-RELATED"/>
    <property type="match status" value="1"/>
</dbReference>
<dbReference type="OrthoDB" id="9786643at2"/>
<feature type="transmembrane region" description="Helical" evidence="5">
    <location>
        <begin position="237"/>
        <end position="256"/>
    </location>
</feature>
<feature type="transmembrane region" description="Helical" evidence="5">
    <location>
        <begin position="27"/>
        <end position="45"/>
    </location>
</feature>
<keyword evidence="8" id="KW-1185">Reference proteome</keyword>
<evidence type="ECO:0000256" key="5">
    <source>
        <dbReference type="SAM" id="Phobius"/>
    </source>
</evidence>
<dbReference type="GO" id="GO:0016020">
    <property type="term" value="C:membrane"/>
    <property type="evidence" value="ECO:0007669"/>
    <property type="project" value="UniProtKB-SubCell"/>
</dbReference>
<dbReference type="PANTHER" id="PTHR43027">
    <property type="entry name" value="DOXORUBICIN RESISTANCE ABC TRANSPORTER PERMEASE PROTEIN DRRC-RELATED"/>
    <property type="match status" value="1"/>
</dbReference>
<comment type="caution">
    <text evidence="7">The sequence shown here is derived from an EMBL/GenBank/DDBJ whole genome shotgun (WGS) entry which is preliminary data.</text>
</comment>
<organism evidence="7 8">
    <name type="scientific">Thermopolyspora flexuosa</name>
    <dbReference type="NCBI Taxonomy" id="103836"/>
    <lineage>
        <taxon>Bacteria</taxon>
        <taxon>Bacillati</taxon>
        <taxon>Actinomycetota</taxon>
        <taxon>Actinomycetes</taxon>
        <taxon>Streptosporangiales</taxon>
        <taxon>Streptosporangiaceae</taxon>
        <taxon>Thermopolyspora</taxon>
    </lineage>
</organism>
<evidence type="ECO:0000313" key="8">
    <source>
        <dbReference type="Proteomes" id="UP000319213"/>
    </source>
</evidence>
<dbReference type="Pfam" id="PF12698">
    <property type="entry name" value="ABC2_membrane_3"/>
    <property type="match status" value="1"/>
</dbReference>
<proteinExistence type="predicted"/>
<comment type="subcellular location">
    <subcellularLocation>
        <location evidence="1">Membrane</location>
        <topology evidence="1">Multi-pass membrane protein</topology>
    </subcellularLocation>
</comment>
<keyword evidence="3 5" id="KW-1133">Transmembrane helix</keyword>
<feature type="transmembrane region" description="Helical" evidence="5">
    <location>
        <begin position="142"/>
        <end position="162"/>
    </location>
</feature>
<reference evidence="7 8" key="1">
    <citation type="submission" date="2019-06" db="EMBL/GenBank/DDBJ databases">
        <title>Sequencing the genomes of 1000 actinobacteria strains.</title>
        <authorList>
            <person name="Klenk H.-P."/>
        </authorList>
    </citation>
    <scope>NUCLEOTIDE SEQUENCE [LARGE SCALE GENOMIC DNA]</scope>
    <source>
        <strain evidence="7 8">DSM 43186</strain>
    </source>
</reference>
<feature type="transmembrane region" description="Helical" evidence="5">
    <location>
        <begin position="105"/>
        <end position="130"/>
    </location>
</feature>
<evidence type="ECO:0000256" key="4">
    <source>
        <dbReference type="ARBA" id="ARBA00023136"/>
    </source>
</evidence>
<evidence type="ECO:0000256" key="1">
    <source>
        <dbReference type="ARBA" id="ARBA00004141"/>
    </source>
</evidence>
<sequence>MNRKAVRIGIRRGWIEHTYLIKDPKELIGTLVSTVGFFTAMILWIGDTPIEGTNVTATTYMTAGLLAFVVFGTGLFTLPTALATDREDGTLLRLRGLPGGIPAYLVGRATTLLCQIAVQSVLIMATALVVGGVGAPRDWLTLVWVLVLGTVAVVPLGAAIGCMFPNPKAAAGVLVLPAMGLMAVSGVLVPTSYLPEIVRAIAQVFPLYWQGLGLRAALLPESAAAAEIAGSWRLPQVAGVLAAWGIAGMLIAPSLIRRVTRRESGSRLAERQLAAAGN</sequence>